<dbReference type="KEGG" id="rba:RB1334"/>
<keyword evidence="2" id="KW-1185">Reference proteome</keyword>
<protein>
    <submittedName>
        <fullName evidence="1">Uncharacterized protein</fullName>
    </submittedName>
</protein>
<organism evidence="1 2">
    <name type="scientific">Rhodopirellula baltica (strain DSM 10527 / NCIMB 13988 / SH1)</name>
    <dbReference type="NCBI Taxonomy" id="243090"/>
    <lineage>
        <taxon>Bacteria</taxon>
        <taxon>Pseudomonadati</taxon>
        <taxon>Planctomycetota</taxon>
        <taxon>Planctomycetia</taxon>
        <taxon>Pirellulales</taxon>
        <taxon>Pirellulaceae</taxon>
        <taxon>Rhodopirellula</taxon>
    </lineage>
</organism>
<dbReference type="EnsemblBacteria" id="CAD72036">
    <property type="protein sequence ID" value="CAD72036"/>
    <property type="gene ID" value="RB1334"/>
</dbReference>
<reference evidence="1 2" key="1">
    <citation type="journal article" date="2003" name="Proc. Natl. Acad. Sci. U.S.A.">
        <title>Complete genome sequence of the marine planctomycete Pirellula sp. strain 1.</title>
        <authorList>
            <person name="Gloeckner F.O."/>
            <person name="Kube M."/>
            <person name="Bauer M."/>
            <person name="Teeling H."/>
            <person name="Lombardot T."/>
            <person name="Ludwig W."/>
            <person name="Gade D."/>
            <person name="Beck A."/>
            <person name="Borzym K."/>
            <person name="Heitmann K."/>
            <person name="Rabus R."/>
            <person name="Schlesner H."/>
            <person name="Amann R."/>
            <person name="Reinhardt R."/>
        </authorList>
    </citation>
    <scope>NUCLEOTIDE SEQUENCE [LARGE SCALE GENOMIC DNA]</scope>
    <source>
        <strain evidence="2">DSM 10527 / NCIMB 13988 / SH1</strain>
    </source>
</reference>
<evidence type="ECO:0000313" key="2">
    <source>
        <dbReference type="Proteomes" id="UP000001025"/>
    </source>
</evidence>
<dbReference type="EMBL" id="BX294135">
    <property type="protein sequence ID" value="CAD72036.1"/>
    <property type="molecule type" value="Genomic_DNA"/>
</dbReference>
<gene>
    <name evidence="1" type="ordered locus">RB1334</name>
</gene>
<name>Q7UXH0_RHOBA</name>
<dbReference type="AlphaFoldDB" id="Q7UXH0"/>
<dbReference type="HOGENOM" id="CLU_2357791_0_0_0"/>
<accession>Q7UXH0</accession>
<dbReference type="Proteomes" id="UP000001025">
    <property type="component" value="Chromosome"/>
</dbReference>
<proteinExistence type="predicted"/>
<dbReference type="STRING" id="243090.RB1334"/>
<sequence>MSIRDRRRCRPRARQLAEATEWRWGRNIGLDQQRDDVRHTGHRVFPGPIVMILPSERVPTVAAVGQAAKPLQVHEDFGFPRHGGFHDVGFHRWFRP</sequence>
<evidence type="ECO:0000313" key="1">
    <source>
        <dbReference type="EMBL" id="CAD72036.1"/>
    </source>
</evidence>
<dbReference type="InParanoid" id="Q7UXH0"/>